<evidence type="ECO:0000256" key="6">
    <source>
        <dbReference type="SAM" id="Phobius"/>
    </source>
</evidence>
<accession>A0ABS5ADG2</accession>
<dbReference type="PANTHER" id="PTHR30294">
    <property type="entry name" value="MEMBRANE COMPONENT OF ABC TRANSPORTER YHHJ-RELATED"/>
    <property type="match status" value="1"/>
</dbReference>
<evidence type="ECO:0000256" key="5">
    <source>
        <dbReference type="ARBA" id="ARBA00023136"/>
    </source>
</evidence>
<keyword evidence="2" id="KW-1003">Cell membrane</keyword>
<dbReference type="RefSeq" id="WP_086780341.1">
    <property type="nucleotide sequence ID" value="NZ_JAGIOO010000001.1"/>
</dbReference>
<keyword evidence="9" id="KW-1185">Reference proteome</keyword>
<keyword evidence="5 6" id="KW-0472">Membrane</keyword>
<evidence type="ECO:0000313" key="8">
    <source>
        <dbReference type="EMBL" id="MBP2474396.1"/>
    </source>
</evidence>
<dbReference type="PANTHER" id="PTHR30294:SF29">
    <property type="entry name" value="MULTIDRUG ABC TRANSPORTER PERMEASE YBHS-RELATED"/>
    <property type="match status" value="1"/>
</dbReference>
<feature type="transmembrane region" description="Helical" evidence="6">
    <location>
        <begin position="306"/>
        <end position="327"/>
    </location>
</feature>
<gene>
    <name evidence="8" type="ORF">JOF53_003268</name>
</gene>
<dbReference type="Pfam" id="PF12698">
    <property type="entry name" value="ABC2_membrane_3"/>
    <property type="match status" value="1"/>
</dbReference>
<feature type="transmembrane region" description="Helical" evidence="6">
    <location>
        <begin position="339"/>
        <end position="358"/>
    </location>
</feature>
<feature type="transmembrane region" description="Helical" evidence="6">
    <location>
        <begin position="282"/>
        <end position="300"/>
    </location>
</feature>
<evidence type="ECO:0000256" key="2">
    <source>
        <dbReference type="ARBA" id="ARBA00022475"/>
    </source>
</evidence>
<evidence type="ECO:0000256" key="3">
    <source>
        <dbReference type="ARBA" id="ARBA00022692"/>
    </source>
</evidence>
<reference evidence="8 9" key="1">
    <citation type="submission" date="2021-03" db="EMBL/GenBank/DDBJ databases">
        <title>Sequencing the genomes of 1000 actinobacteria strains.</title>
        <authorList>
            <person name="Klenk H.-P."/>
        </authorList>
    </citation>
    <scope>NUCLEOTIDE SEQUENCE [LARGE SCALE GENOMIC DNA]</scope>
    <source>
        <strain evidence="8 9">DSM 44580</strain>
    </source>
</reference>
<feature type="transmembrane region" description="Helical" evidence="6">
    <location>
        <begin position="156"/>
        <end position="182"/>
    </location>
</feature>
<evidence type="ECO:0000259" key="7">
    <source>
        <dbReference type="Pfam" id="PF12698"/>
    </source>
</evidence>
<evidence type="ECO:0000256" key="4">
    <source>
        <dbReference type="ARBA" id="ARBA00022989"/>
    </source>
</evidence>
<dbReference type="InterPro" id="IPR013525">
    <property type="entry name" value="ABC2_TM"/>
</dbReference>
<evidence type="ECO:0000256" key="1">
    <source>
        <dbReference type="ARBA" id="ARBA00004651"/>
    </source>
</evidence>
<feature type="transmembrane region" description="Helical" evidence="6">
    <location>
        <begin position="249"/>
        <end position="270"/>
    </location>
</feature>
<dbReference type="EMBL" id="JAGIOO010000001">
    <property type="protein sequence ID" value="MBP2474396.1"/>
    <property type="molecule type" value="Genomic_DNA"/>
</dbReference>
<feature type="transmembrane region" description="Helical" evidence="6">
    <location>
        <begin position="203"/>
        <end position="229"/>
    </location>
</feature>
<sequence length="377" mass="39129">MTPLGPMGGVWLVATREITTRTRGKSFLLGTLVMLAIVGGMVALTALNAKGTRAAAVTTTSAQVGEALRAQLATTGQRLDLRTVQDAAEGERLVREGDADLFLAPGPGIHAVVDKATDGELRAALDTLALKSIVDTPVRAEVRALTPADPDQPARLLLAFATAMLLYISLTGYGITVAQGVVEEKSSRVVELLLAAVRPWQLLAGKVIGIGLVGLLQISLTAVVGLGLASATGVVSLPGGTLGTAATLISWYLLGFTLYATVFAAAGALVSRQEDMQQVTGPVMMLLILPFAGGMPLLLRNPANELVGWASMFPPFAPILMPIRAALGAAPAWQQLTAAGLMVPTIAVMVWLGGRIYANSVLRIGGRTKLGEALART</sequence>
<keyword evidence="3 6" id="KW-0812">Transmembrane</keyword>
<feature type="domain" description="ABC-2 type transporter transmembrane" evidence="7">
    <location>
        <begin position="26"/>
        <end position="353"/>
    </location>
</feature>
<feature type="transmembrane region" description="Helical" evidence="6">
    <location>
        <begin position="26"/>
        <end position="47"/>
    </location>
</feature>
<organism evidence="8 9">
    <name type="scientific">Crossiella equi</name>
    <dbReference type="NCBI Taxonomy" id="130796"/>
    <lineage>
        <taxon>Bacteria</taxon>
        <taxon>Bacillati</taxon>
        <taxon>Actinomycetota</taxon>
        <taxon>Actinomycetes</taxon>
        <taxon>Pseudonocardiales</taxon>
        <taxon>Pseudonocardiaceae</taxon>
        <taxon>Crossiella</taxon>
    </lineage>
</organism>
<evidence type="ECO:0000313" key="9">
    <source>
        <dbReference type="Proteomes" id="UP001519363"/>
    </source>
</evidence>
<keyword evidence="4 6" id="KW-1133">Transmembrane helix</keyword>
<comment type="caution">
    <text evidence="8">The sequence shown here is derived from an EMBL/GenBank/DDBJ whole genome shotgun (WGS) entry which is preliminary data.</text>
</comment>
<dbReference type="Proteomes" id="UP001519363">
    <property type="component" value="Unassembled WGS sequence"/>
</dbReference>
<name>A0ABS5ADG2_9PSEU</name>
<protein>
    <submittedName>
        <fullName evidence="8">ABC-2 type transport system permease protein</fullName>
    </submittedName>
</protein>
<dbReference type="InterPro" id="IPR051449">
    <property type="entry name" value="ABC-2_transporter_component"/>
</dbReference>
<proteinExistence type="predicted"/>
<comment type="subcellular location">
    <subcellularLocation>
        <location evidence="1">Cell membrane</location>
        <topology evidence="1">Multi-pass membrane protein</topology>
    </subcellularLocation>
</comment>